<keyword evidence="4 6" id="KW-1133">Transmembrane helix</keyword>
<feature type="transmembrane region" description="Helical" evidence="6">
    <location>
        <begin position="41"/>
        <end position="60"/>
    </location>
</feature>
<keyword evidence="5 6" id="KW-0472">Membrane</keyword>
<comment type="caution">
    <text evidence="7">The sequence shown here is derived from an EMBL/GenBank/DDBJ whole genome shotgun (WGS) entry which is preliminary data.</text>
</comment>
<dbReference type="OrthoDB" id="2841647at2"/>
<evidence type="ECO:0000256" key="1">
    <source>
        <dbReference type="ARBA" id="ARBA00004141"/>
    </source>
</evidence>
<comment type="similarity">
    <text evidence="2 6">Belongs to the 4-toluene sulfonate uptake permease (TSUP) (TC 2.A.102) family.</text>
</comment>
<dbReference type="PANTHER" id="PTHR43701:SF12">
    <property type="entry name" value="MEMBRANE TRANSPORTER PROTEIN YTNM-RELATED"/>
    <property type="match status" value="1"/>
</dbReference>
<evidence type="ECO:0000313" key="7">
    <source>
        <dbReference type="EMBL" id="TCT20337.1"/>
    </source>
</evidence>
<evidence type="ECO:0000256" key="5">
    <source>
        <dbReference type="ARBA" id="ARBA00023136"/>
    </source>
</evidence>
<organism evidence="7 8">
    <name type="scientific">Melghiribacillus thermohalophilus</name>
    <dbReference type="NCBI Taxonomy" id="1324956"/>
    <lineage>
        <taxon>Bacteria</taxon>
        <taxon>Bacillati</taxon>
        <taxon>Bacillota</taxon>
        <taxon>Bacilli</taxon>
        <taxon>Bacillales</taxon>
        <taxon>Bacillaceae</taxon>
        <taxon>Melghiribacillus</taxon>
    </lineage>
</organism>
<dbReference type="InterPro" id="IPR051598">
    <property type="entry name" value="TSUP/Inactive_protease-like"/>
</dbReference>
<sequence length="291" mass="32226">MLELIMFLIIGMVIGIFSGFFGVGGGFILTPILLLSGYSPVIAIATSLLYTIGTSVSGVLVHFRLKNIQYKIATVVGLSGIAATQVAHPFVMFLEKMGWDVWLIPVFYLILLAYFAFSMLKKDKTSESFSVDRIDFSPSLFKQIWIGFFGGFISTSLGVGGGFVLVPLLITFLGMKPRQAVGTSLLGVLFMVSIGFITYAIHTPINYWVGAALITGALIGGQLGGNLTTYYRNKEIRKLLGALYIFTWISLVFKLLSWNLAGLEILIVFFTYLLIRFAIRFLNRKQYIKSQ</sequence>
<reference evidence="7 8" key="1">
    <citation type="submission" date="2019-03" db="EMBL/GenBank/DDBJ databases">
        <title>Genomic Encyclopedia of Type Strains, Phase IV (KMG-IV): sequencing the most valuable type-strain genomes for metagenomic binning, comparative biology and taxonomic classification.</title>
        <authorList>
            <person name="Goeker M."/>
        </authorList>
    </citation>
    <scope>NUCLEOTIDE SEQUENCE [LARGE SCALE GENOMIC DNA]</scope>
    <source>
        <strain evidence="7 8">DSM 25894</strain>
    </source>
</reference>
<feature type="transmembrane region" description="Helical" evidence="6">
    <location>
        <begin position="144"/>
        <end position="173"/>
    </location>
</feature>
<dbReference type="EMBL" id="SMAN01000014">
    <property type="protein sequence ID" value="TCT20337.1"/>
    <property type="molecule type" value="Genomic_DNA"/>
</dbReference>
<dbReference type="Proteomes" id="UP000294650">
    <property type="component" value="Unassembled WGS sequence"/>
</dbReference>
<evidence type="ECO:0000256" key="6">
    <source>
        <dbReference type="RuleBase" id="RU363041"/>
    </source>
</evidence>
<feature type="transmembrane region" description="Helical" evidence="6">
    <location>
        <begin position="207"/>
        <end position="227"/>
    </location>
</feature>
<protein>
    <recommendedName>
        <fullName evidence="6">Probable membrane transporter protein</fullName>
    </recommendedName>
</protein>
<evidence type="ECO:0000313" key="8">
    <source>
        <dbReference type="Proteomes" id="UP000294650"/>
    </source>
</evidence>
<gene>
    <name evidence="7" type="ORF">EDD68_11419</name>
</gene>
<keyword evidence="8" id="KW-1185">Reference proteome</keyword>
<evidence type="ECO:0000256" key="2">
    <source>
        <dbReference type="ARBA" id="ARBA00009142"/>
    </source>
</evidence>
<keyword evidence="6" id="KW-1003">Cell membrane</keyword>
<feature type="transmembrane region" description="Helical" evidence="6">
    <location>
        <begin position="180"/>
        <end position="201"/>
    </location>
</feature>
<dbReference type="GO" id="GO:0005886">
    <property type="term" value="C:plasma membrane"/>
    <property type="evidence" value="ECO:0007669"/>
    <property type="project" value="UniProtKB-SubCell"/>
</dbReference>
<comment type="subcellular location">
    <subcellularLocation>
        <location evidence="6">Cell membrane</location>
        <topology evidence="6">Multi-pass membrane protein</topology>
    </subcellularLocation>
    <subcellularLocation>
        <location evidence="1">Membrane</location>
        <topology evidence="1">Multi-pass membrane protein</topology>
    </subcellularLocation>
</comment>
<feature type="transmembrane region" description="Helical" evidence="6">
    <location>
        <begin position="6"/>
        <end position="29"/>
    </location>
</feature>
<dbReference type="RefSeq" id="WP_132372116.1">
    <property type="nucleotide sequence ID" value="NZ_SMAN01000014.1"/>
</dbReference>
<dbReference type="AlphaFoldDB" id="A0A4R3MX58"/>
<evidence type="ECO:0000256" key="3">
    <source>
        <dbReference type="ARBA" id="ARBA00022692"/>
    </source>
</evidence>
<dbReference type="PANTHER" id="PTHR43701">
    <property type="entry name" value="MEMBRANE TRANSPORTER PROTEIN MJ0441-RELATED"/>
    <property type="match status" value="1"/>
</dbReference>
<evidence type="ECO:0000256" key="4">
    <source>
        <dbReference type="ARBA" id="ARBA00022989"/>
    </source>
</evidence>
<dbReference type="InterPro" id="IPR002781">
    <property type="entry name" value="TM_pro_TauE-like"/>
</dbReference>
<feature type="transmembrane region" description="Helical" evidence="6">
    <location>
        <begin position="239"/>
        <end position="257"/>
    </location>
</feature>
<keyword evidence="3 6" id="KW-0812">Transmembrane</keyword>
<name>A0A4R3MX58_9BACI</name>
<accession>A0A4R3MX58</accession>
<feature type="transmembrane region" description="Helical" evidence="6">
    <location>
        <begin position="263"/>
        <end position="282"/>
    </location>
</feature>
<dbReference type="Pfam" id="PF01925">
    <property type="entry name" value="TauE"/>
    <property type="match status" value="1"/>
</dbReference>
<feature type="transmembrane region" description="Helical" evidence="6">
    <location>
        <begin position="101"/>
        <end position="120"/>
    </location>
</feature>
<proteinExistence type="inferred from homology"/>